<evidence type="ECO:0000256" key="3">
    <source>
        <dbReference type="ARBA" id="ARBA00022729"/>
    </source>
</evidence>
<sequence length="395" mass="44798">MQFVPWYDISLLYGDLCPTNLYFRTGIKQAYTFFLVNKKYIKVYLSGGGMVSKHRLAICILILLLLLTATCSCSSTEPAPLPKKDVPVADIKVTEVVHSLVFLPLYTAIELGYFRDEGLNVSLETAWDSNTGYTKLFNGETHLLLAGPELSFYYLQQKKKQETIHLAQLIQKNGHMLVARKAEEPFHWQKLKGKVVIGESAGSLPEMIFEQTLRKQNLKPLINVHIIQNLNYKTFTGTYRAGTGDYLLAMEPWASGLEKENAGLVVSSADDFPDALPYATVMATPEYVKKHSALCQKFLNAYWRGLHWTNMHSPEELQAIAQKYFPQEKESTLLRGISRYKTLGLWPDTPLVSETGMEKIQKLMLESKELNAKLNINGLIDNTFARKALDKYRTN</sequence>
<dbReference type="InterPro" id="IPR015168">
    <property type="entry name" value="SsuA/THI5"/>
</dbReference>
<dbReference type="Pfam" id="PF09084">
    <property type="entry name" value="NMT1"/>
    <property type="match status" value="1"/>
</dbReference>
<evidence type="ECO:0000256" key="2">
    <source>
        <dbReference type="ARBA" id="ARBA00010742"/>
    </source>
</evidence>
<dbReference type="PANTHER" id="PTHR30024">
    <property type="entry name" value="ALIPHATIC SULFONATES-BINDING PROTEIN-RELATED"/>
    <property type="match status" value="1"/>
</dbReference>
<dbReference type="GO" id="GO:0042597">
    <property type="term" value="C:periplasmic space"/>
    <property type="evidence" value="ECO:0007669"/>
    <property type="project" value="UniProtKB-SubCell"/>
</dbReference>
<accession>A0A7G6E661</accession>
<evidence type="ECO:0000313" key="6">
    <source>
        <dbReference type="Proteomes" id="UP000515847"/>
    </source>
</evidence>
<comment type="similarity">
    <text evidence="2">Belongs to the bacterial solute-binding protein SsuA/TauA family.</text>
</comment>
<gene>
    <name evidence="5" type="ORF">BR63_15565</name>
</gene>
<dbReference type="PANTHER" id="PTHR30024:SF47">
    <property type="entry name" value="TAURINE-BINDING PERIPLASMIC PROTEIN"/>
    <property type="match status" value="1"/>
</dbReference>
<feature type="domain" description="SsuA/THI5-like" evidence="4">
    <location>
        <begin position="102"/>
        <end position="312"/>
    </location>
</feature>
<evidence type="ECO:0000256" key="1">
    <source>
        <dbReference type="ARBA" id="ARBA00004418"/>
    </source>
</evidence>
<organism evidence="5 6">
    <name type="scientific">Thermanaerosceptrum fracticalcis</name>
    <dbReference type="NCBI Taxonomy" id="1712410"/>
    <lineage>
        <taxon>Bacteria</taxon>
        <taxon>Bacillati</taxon>
        <taxon>Bacillota</taxon>
        <taxon>Clostridia</taxon>
        <taxon>Eubacteriales</taxon>
        <taxon>Peptococcaceae</taxon>
        <taxon>Thermanaerosceptrum</taxon>
    </lineage>
</organism>
<protein>
    <recommendedName>
        <fullName evidence="4">SsuA/THI5-like domain-containing protein</fullName>
    </recommendedName>
</protein>
<evidence type="ECO:0000259" key="4">
    <source>
        <dbReference type="Pfam" id="PF09084"/>
    </source>
</evidence>
<name>A0A7G6E661_THEFR</name>
<dbReference type="AlphaFoldDB" id="A0A7G6E661"/>
<keyword evidence="3" id="KW-0732">Signal</keyword>
<keyword evidence="6" id="KW-1185">Reference proteome</keyword>
<dbReference type="KEGG" id="tfr:BR63_15565"/>
<dbReference type="Gene3D" id="3.40.190.10">
    <property type="entry name" value="Periplasmic binding protein-like II"/>
    <property type="match status" value="2"/>
</dbReference>
<reference evidence="5 6" key="1">
    <citation type="journal article" date="2019" name="Front. Microbiol.">
        <title>Thermoanaerosceptrum fracticalcis gen. nov. sp. nov., a Novel Fumarate-Fermenting Microorganism From a Deep Fractured Carbonate Aquifer of the US Great Basin.</title>
        <authorList>
            <person name="Hamilton-Brehm S.D."/>
            <person name="Stewart L.E."/>
            <person name="Zavarin M."/>
            <person name="Caldwell M."/>
            <person name="Lawson P.A."/>
            <person name="Onstott T.C."/>
            <person name="Grzymski J."/>
            <person name="Neveux I."/>
            <person name="Lollar B.S."/>
            <person name="Russell C.E."/>
            <person name="Moser D.P."/>
        </authorList>
    </citation>
    <scope>NUCLEOTIDE SEQUENCE [LARGE SCALE GENOMIC DNA]</scope>
    <source>
        <strain evidence="5 6">DRI-13</strain>
    </source>
</reference>
<dbReference type="SUPFAM" id="SSF53850">
    <property type="entry name" value="Periplasmic binding protein-like II"/>
    <property type="match status" value="1"/>
</dbReference>
<evidence type="ECO:0000313" key="5">
    <source>
        <dbReference type="EMBL" id="QNB47565.1"/>
    </source>
</evidence>
<dbReference type="Proteomes" id="UP000515847">
    <property type="component" value="Chromosome"/>
</dbReference>
<proteinExistence type="inferred from homology"/>
<comment type="subcellular location">
    <subcellularLocation>
        <location evidence="1">Periplasm</location>
    </subcellularLocation>
</comment>
<dbReference type="EMBL" id="CP045798">
    <property type="protein sequence ID" value="QNB47565.1"/>
    <property type="molecule type" value="Genomic_DNA"/>
</dbReference>